<keyword evidence="1" id="KW-0732">Signal</keyword>
<dbReference type="Proteomes" id="UP001183629">
    <property type="component" value="Unassembled WGS sequence"/>
</dbReference>
<accession>A0AAE3ZY30</accession>
<evidence type="ECO:0000313" key="3">
    <source>
        <dbReference type="Proteomes" id="UP001183629"/>
    </source>
</evidence>
<reference evidence="2 3" key="1">
    <citation type="submission" date="2023-07" db="EMBL/GenBank/DDBJ databases">
        <title>Sequencing the genomes of 1000 actinobacteria strains.</title>
        <authorList>
            <person name="Klenk H.-P."/>
        </authorList>
    </citation>
    <scope>NUCLEOTIDE SEQUENCE [LARGE SCALE GENOMIC DNA]</scope>
    <source>
        <strain evidence="2 3">DSM 44711</strain>
    </source>
</reference>
<keyword evidence="3" id="KW-1185">Reference proteome</keyword>
<dbReference type="AlphaFoldDB" id="A0AAE3ZY30"/>
<name>A0AAE3ZY30_9ACTN</name>
<evidence type="ECO:0008006" key="4">
    <source>
        <dbReference type="Google" id="ProtNLM"/>
    </source>
</evidence>
<feature type="chain" id="PRO_5042275046" description="Secreted protein" evidence="1">
    <location>
        <begin position="18"/>
        <end position="424"/>
    </location>
</feature>
<dbReference type="RefSeq" id="WP_310421023.1">
    <property type="nucleotide sequence ID" value="NZ_JAVDYC010000001.1"/>
</dbReference>
<dbReference type="EMBL" id="JAVDYC010000001">
    <property type="protein sequence ID" value="MDR7325920.1"/>
    <property type="molecule type" value="Genomic_DNA"/>
</dbReference>
<evidence type="ECO:0000313" key="2">
    <source>
        <dbReference type="EMBL" id="MDR7325920.1"/>
    </source>
</evidence>
<gene>
    <name evidence="2" type="ORF">J2S44_006170</name>
</gene>
<organism evidence="2 3">
    <name type="scientific">Catenuloplanes niger</name>
    <dbReference type="NCBI Taxonomy" id="587534"/>
    <lineage>
        <taxon>Bacteria</taxon>
        <taxon>Bacillati</taxon>
        <taxon>Actinomycetota</taxon>
        <taxon>Actinomycetes</taxon>
        <taxon>Micromonosporales</taxon>
        <taxon>Micromonosporaceae</taxon>
        <taxon>Catenuloplanes</taxon>
    </lineage>
</organism>
<evidence type="ECO:0000256" key="1">
    <source>
        <dbReference type="SAM" id="SignalP"/>
    </source>
</evidence>
<protein>
    <recommendedName>
        <fullName evidence="4">Secreted protein</fullName>
    </recommendedName>
</protein>
<feature type="signal peptide" evidence="1">
    <location>
        <begin position="1"/>
        <end position="17"/>
    </location>
</feature>
<sequence length="424" mass="44980">MTYVRTVLAATTSLALATGGAAAGAAGVPDGRWGVDCAWPVMSTPEQFNVFWPDTNATYWVQPYIIGDDTTVTLRGTYPDVRYASFVVYDGFENGGGSFQANGVDSWITDYEIVADEGSVNPFATAGEPGGHFTVTLSDDARPGDRNTIPLSSDEAEAGDTGLLIYRVYVPDGGDASQVPLPSVTITDAGSSTTLPGCTARGGVQDLPAEVQQYLSPGDDPAVRSRERAAQDVSFERIDYSSLLPNPDSGYLISEWTPKRDEVMVVRGKAPSHIAGRSPAPWPRDGIDVRYWSMCSGLTDFKLSTVVNEDADGNALYGCAYDDETALDADGFYTYVIGPESTRPQISGTDGLTFLPTSQRTPRTEHVLIIRNMVPVDGFAESILQVPYGSGAAAAADIMGDYYPVSGVCSISTLTGNGAEACLS</sequence>
<proteinExistence type="predicted"/>
<comment type="caution">
    <text evidence="2">The sequence shown here is derived from an EMBL/GenBank/DDBJ whole genome shotgun (WGS) entry which is preliminary data.</text>
</comment>